<evidence type="ECO:0000313" key="2">
    <source>
        <dbReference type="Proteomes" id="UP000034044"/>
    </source>
</evidence>
<dbReference type="EMBL" id="LBSR01000006">
    <property type="protein sequence ID" value="KKQ23002.1"/>
    <property type="molecule type" value="Genomic_DNA"/>
</dbReference>
<comment type="caution">
    <text evidence="1">The sequence shown here is derived from an EMBL/GenBank/DDBJ whole genome shotgun (WGS) entry which is preliminary data.</text>
</comment>
<protein>
    <submittedName>
        <fullName evidence="1">Uncharacterized protein</fullName>
    </submittedName>
</protein>
<organism evidence="1 2">
    <name type="scientific">Candidatus Wolfebacteria bacterium GW2011_GWC1_37_10</name>
    <dbReference type="NCBI Taxonomy" id="1619010"/>
    <lineage>
        <taxon>Bacteria</taxon>
        <taxon>Candidatus Wolfeibacteriota</taxon>
    </lineage>
</organism>
<accession>A0A0G0FYR0</accession>
<dbReference type="AlphaFoldDB" id="A0A0G0FYR0"/>
<reference evidence="1 2" key="1">
    <citation type="journal article" date="2015" name="Nature">
        <title>rRNA introns, odd ribosomes, and small enigmatic genomes across a large radiation of phyla.</title>
        <authorList>
            <person name="Brown C.T."/>
            <person name="Hug L.A."/>
            <person name="Thomas B.C."/>
            <person name="Sharon I."/>
            <person name="Castelle C.J."/>
            <person name="Singh A."/>
            <person name="Wilkins M.J."/>
            <person name="Williams K.H."/>
            <person name="Banfield J.F."/>
        </authorList>
    </citation>
    <scope>NUCLEOTIDE SEQUENCE [LARGE SCALE GENOMIC DNA]</scope>
</reference>
<sequence length="47" mass="5976">KLPIYLGEYARRYKDRNQNFKEQENRLFMLLNQHRYKTNWSNFQILP</sequence>
<feature type="non-terminal residue" evidence="1">
    <location>
        <position position="1"/>
    </location>
</feature>
<proteinExistence type="predicted"/>
<name>A0A0G0FYR0_9BACT</name>
<gene>
    <name evidence="1" type="ORF">US36_C0006G0001</name>
</gene>
<dbReference type="Proteomes" id="UP000034044">
    <property type="component" value="Unassembled WGS sequence"/>
</dbReference>
<evidence type="ECO:0000313" key="1">
    <source>
        <dbReference type="EMBL" id="KKQ23002.1"/>
    </source>
</evidence>